<dbReference type="HOGENOM" id="CLU_2841600_0_0_7"/>
<dbReference type="Gene3D" id="3.10.450.530">
    <property type="entry name" value="Ribonuclease toxin, BrnT, of type II toxin-antitoxin system"/>
    <property type="match status" value="1"/>
</dbReference>
<dbReference type="AlphaFoldDB" id="W4MH40"/>
<comment type="caution">
    <text evidence="1">The sequence shown here is derived from an EMBL/GenBank/DDBJ whole genome shotgun (WGS) entry which is preliminary data.</text>
</comment>
<dbReference type="InterPro" id="IPR038573">
    <property type="entry name" value="BrnT_sf"/>
</dbReference>
<reference evidence="1 2" key="1">
    <citation type="journal article" date="2014" name="Nature">
        <title>An environmental bacterial taxon with a large and distinct metabolic repertoire.</title>
        <authorList>
            <person name="Wilson M.C."/>
            <person name="Mori T."/>
            <person name="Ruckert C."/>
            <person name="Uria A.R."/>
            <person name="Helf M.J."/>
            <person name="Takada K."/>
            <person name="Gernert C."/>
            <person name="Steffens U.A."/>
            <person name="Heycke N."/>
            <person name="Schmitt S."/>
            <person name="Rinke C."/>
            <person name="Helfrich E.J."/>
            <person name="Brachmann A.O."/>
            <person name="Gurgui C."/>
            <person name="Wakimoto T."/>
            <person name="Kracht M."/>
            <person name="Crusemann M."/>
            <person name="Hentschel U."/>
            <person name="Abe I."/>
            <person name="Matsunaga S."/>
            <person name="Kalinowski J."/>
            <person name="Takeyama H."/>
            <person name="Piel J."/>
        </authorList>
    </citation>
    <scope>NUCLEOTIDE SEQUENCE [LARGE SCALE GENOMIC DNA]</scope>
    <source>
        <strain evidence="2">TSY2</strain>
    </source>
</reference>
<protein>
    <submittedName>
        <fullName evidence="1">Uncharacterized protein</fullName>
    </submittedName>
</protein>
<proteinExistence type="predicted"/>
<dbReference type="Proteomes" id="UP000019140">
    <property type="component" value="Unassembled WGS sequence"/>
</dbReference>
<gene>
    <name evidence="1" type="ORF">ETSY2_00600</name>
</gene>
<name>W4MH40_9BACT</name>
<evidence type="ECO:0000313" key="2">
    <source>
        <dbReference type="Proteomes" id="UP000019140"/>
    </source>
</evidence>
<sequence length="65" mass="7588">MRLVNVAPHETDRSFCYFAFPSLDIYTGGPYYCCMTFEWHDDKAAENVVMHGVRFDYAARVFLDP</sequence>
<evidence type="ECO:0000313" key="1">
    <source>
        <dbReference type="EMBL" id="ETX09256.1"/>
    </source>
</evidence>
<organism evidence="1 2">
    <name type="scientific">Candidatus Entotheonella gemina</name>
    <dbReference type="NCBI Taxonomy" id="1429439"/>
    <lineage>
        <taxon>Bacteria</taxon>
        <taxon>Pseudomonadati</taxon>
        <taxon>Nitrospinota/Tectimicrobiota group</taxon>
        <taxon>Candidatus Tectimicrobiota</taxon>
        <taxon>Candidatus Entotheonellia</taxon>
        <taxon>Candidatus Entotheonellales</taxon>
        <taxon>Candidatus Entotheonellaceae</taxon>
        <taxon>Candidatus Entotheonella</taxon>
    </lineage>
</organism>
<dbReference type="EMBL" id="AZHX01000019">
    <property type="protein sequence ID" value="ETX09256.1"/>
    <property type="molecule type" value="Genomic_DNA"/>
</dbReference>
<accession>W4MH40</accession>
<keyword evidence="2" id="KW-1185">Reference proteome</keyword>